<dbReference type="GO" id="GO:0032259">
    <property type="term" value="P:methylation"/>
    <property type="evidence" value="ECO:0007669"/>
    <property type="project" value="UniProtKB-KW"/>
</dbReference>
<dbReference type="SUPFAM" id="SSF55315">
    <property type="entry name" value="L30e-like"/>
    <property type="match status" value="1"/>
</dbReference>
<dbReference type="GO" id="GO:0006396">
    <property type="term" value="P:RNA processing"/>
    <property type="evidence" value="ECO:0007669"/>
    <property type="project" value="InterPro"/>
</dbReference>
<dbReference type="SMART" id="SM00967">
    <property type="entry name" value="SpoU_sub_bind"/>
    <property type="match status" value="1"/>
</dbReference>
<proteinExistence type="predicted"/>
<dbReference type="Pfam" id="PF00588">
    <property type="entry name" value="SpoU_methylase"/>
    <property type="match status" value="1"/>
</dbReference>
<dbReference type="CDD" id="cd18095">
    <property type="entry name" value="SpoU-like_rRNA-MTase"/>
    <property type="match status" value="1"/>
</dbReference>
<dbReference type="PANTHER" id="PTHR46429:SF2">
    <property type="entry name" value="TRNA_RRNA METHYLTRANSFERASE"/>
    <property type="match status" value="1"/>
</dbReference>
<dbReference type="GO" id="GO:0005829">
    <property type="term" value="C:cytosol"/>
    <property type="evidence" value="ECO:0007669"/>
    <property type="project" value="TreeGrafter"/>
</dbReference>
<dbReference type="Gene3D" id="3.30.1330.30">
    <property type="match status" value="1"/>
</dbReference>
<dbReference type="STRING" id="1760988.SAMN02949497_4630"/>
<dbReference type="InterPro" id="IPR004441">
    <property type="entry name" value="rRNA_MeTrfase_TrmH"/>
</dbReference>
<accession>A0A1Y6D3N7</accession>
<keyword evidence="6" id="KW-1185">Reference proteome</keyword>
<evidence type="ECO:0000256" key="1">
    <source>
        <dbReference type="ARBA" id="ARBA00022603"/>
    </source>
</evidence>
<evidence type="ECO:0000313" key="6">
    <source>
        <dbReference type="Proteomes" id="UP000192923"/>
    </source>
</evidence>
<feature type="region of interest" description="Disordered" evidence="3">
    <location>
        <begin position="282"/>
        <end position="316"/>
    </location>
</feature>
<keyword evidence="2 5" id="KW-0808">Transferase</keyword>
<dbReference type="InterPro" id="IPR029028">
    <property type="entry name" value="Alpha/beta_knot_MTases"/>
</dbReference>
<dbReference type="Gene3D" id="3.40.1280.10">
    <property type="match status" value="1"/>
</dbReference>
<evidence type="ECO:0000259" key="4">
    <source>
        <dbReference type="SMART" id="SM00967"/>
    </source>
</evidence>
<name>A0A1Y6D3N7_9GAMM</name>
<evidence type="ECO:0000256" key="2">
    <source>
        <dbReference type="ARBA" id="ARBA00022679"/>
    </source>
</evidence>
<dbReference type="EMBL" id="FXAM01000001">
    <property type="protein sequence ID" value="SMF97211.1"/>
    <property type="molecule type" value="Genomic_DNA"/>
</dbReference>
<dbReference type="InterPro" id="IPR029064">
    <property type="entry name" value="Ribosomal_eL30-like_sf"/>
</dbReference>
<dbReference type="Proteomes" id="UP000192923">
    <property type="component" value="Unassembled WGS sequence"/>
</dbReference>
<protein>
    <submittedName>
        <fullName evidence="5">RNA methyltransferase, TrmH family</fullName>
    </submittedName>
</protein>
<evidence type="ECO:0000313" key="5">
    <source>
        <dbReference type="EMBL" id="SMF97211.1"/>
    </source>
</evidence>
<dbReference type="AlphaFoldDB" id="A0A1Y6D3N7"/>
<dbReference type="SUPFAM" id="SSF75217">
    <property type="entry name" value="alpha/beta knot"/>
    <property type="match status" value="1"/>
</dbReference>
<gene>
    <name evidence="5" type="ORF">SAMN02949497_4630</name>
</gene>
<feature type="compositionally biased region" description="Basic residues" evidence="3">
    <location>
        <begin position="307"/>
        <end position="316"/>
    </location>
</feature>
<reference evidence="5 6" key="1">
    <citation type="submission" date="2016-12" db="EMBL/GenBank/DDBJ databases">
        <authorList>
            <person name="Song W.-J."/>
            <person name="Kurnit D.M."/>
        </authorList>
    </citation>
    <scope>NUCLEOTIDE SEQUENCE [LARGE SCALE GENOMIC DNA]</scope>
    <source>
        <strain evidence="5 6">175</strain>
    </source>
</reference>
<dbReference type="PANTHER" id="PTHR46429">
    <property type="entry name" value="23S RRNA (GUANOSINE-2'-O-)-METHYLTRANSFERASE RLMB"/>
    <property type="match status" value="1"/>
</dbReference>
<dbReference type="GO" id="GO:0003723">
    <property type="term" value="F:RNA binding"/>
    <property type="evidence" value="ECO:0007669"/>
    <property type="project" value="InterPro"/>
</dbReference>
<dbReference type="InterPro" id="IPR029026">
    <property type="entry name" value="tRNA_m1G_MTases_N"/>
</dbReference>
<sequence>MSKPTQPPRTRRKPATNPSHPPFPSSPRLEAPPDGPAQERTLKIAGLPAVAALFKREPERVLRLFYEDRMVPKVGDFCAYLARSHRPYRLVDGEELARVAGTVLHGGIVAVVEPRPLVEPDPEAVRTWAGAGESLFILDGVGNPHNLGAIARSLAFLGFRHLLISDHPAQAGLSEAAYRVAEGGLEYLSIHRVPRLPLWLKRIGREYRVVGTALARGGVPVEALRGDDPRPVALVLGNEEDGLPPATLEACEAIVTLRGSGAVQSLNVAATAAILAYVLRTAPKPPTTGPARAPRKTPPPGRPSRPAIRRTKKDPL</sequence>
<dbReference type="Pfam" id="PF08032">
    <property type="entry name" value="SpoU_sub_bind"/>
    <property type="match status" value="1"/>
</dbReference>
<organism evidence="5 6">
    <name type="scientific">Methylomagnum ishizawai</name>
    <dbReference type="NCBI Taxonomy" id="1760988"/>
    <lineage>
        <taxon>Bacteria</taxon>
        <taxon>Pseudomonadati</taxon>
        <taxon>Pseudomonadota</taxon>
        <taxon>Gammaproteobacteria</taxon>
        <taxon>Methylococcales</taxon>
        <taxon>Methylococcaceae</taxon>
        <taxon>Methylomagnum</taxon>
    </lineage>
</organism>
<dbReference type="InterPro" id="IPR013123">
    <property type="entry name" value="SpoU_subst-bd"/>
</dbReference>
<dbReference type="GO" id="GO:0008173">
    <property type="term" value="F:RNA methyltransferase activity"/>
    <property type="evidence" value="ECO:0007669"/>
    <property type="project" value="InterPro"/>
</dbReference>
<keyword evidence="1 5" id="KW-0489">Methyltransferase</keyword>
<evidence type="ECO:0000256" key="3">
    <source>
        <dbReference type="SAM" id="MobiDB-lite"/>
    </source>
</evidence>
<feature type="domain" description="RNA 2-O ribose methyltransferase substrate binding" evidence="4">
    <location>
        <begin position="43"/>
        <end position="118"/>
    </location>
</feature>
<dbReference type="InterPro" id="IPR001537">
    <property type="entry name" value="SpoU_MeTrfase"/>
</dbReference>
<feature type="region of interest" description="Disordered" evidence="3">
    <location>
        <begin position="1"/>
        <end position="38"/>
    </location>
</feature>